<dbReference type="PROSITE" id="PS00761">
    <property type="entry name" value="SPASE_I_3"/>
    <property type="match status" value="1"/>
</dbReference>
<dbReference type="Gene3D" id="2.10.109.10">
    <property type="entry name" value="Umud Fragment, subunit A"/>
    <property type="match status" value="1"/>
</dbReference>
<feature type="domain" description="Peptidase S26" evidence="7">
    <location>
        <begin position="13"/>
        <end position="208"/>
    </location>
</feature>
<dbReference type="InterPro" id="IPR000223">
    <property type="entry name" value="Pept_S26A_signal_pept_1"/>
</dbReference>
<dbReference type="SUPFAM" id="SSF51306">
    <property type="entry name" value="LexA/Signal peptidase"/>
    <property type="match status" value="1"/>
</dbReference>
<dbReference type="Proteomes" id="UP000736328">
    <property type="component" value="Unassembled WGS sequence"/>
</dbReference>
<evidence type="ECO:0000256" key="1">
    <source>
        <dbReference type="ARBA" id="ARBA00000677"/>
    </source>
</evidence>
<dbReference type="GO" id="GO:0004252">
    <property type="term" value="F:serine-type endopeptidase activity"/>
    <property type="evidence" value="ECO:0007669"/>
    <property type="project" value="InterPro"/>
</dbReference>
<gene>
    <name evidence="8" type="primary">lepB</name>
    <name evidence="8" type="ORF">HY768_03620</name>
</gene>
<organism evidence="8 9">
    <name type="scientific">candidate division TA06 bacterium</name>
    <dbReference type="NCBI Taxonomy" id="2250710"/>
    <lineage>
        <taxon>Bacteria</taxon>
        <taxon>Bacteria division TA06</taxon>
    </lineage>
</organism>
<evidence type="ECO:0000256" key="3">
    <source>
        <dbReference type="ARBA" id="ARBA00013208"/>
    </source>
</evidence>
<dbReference type="EC" id="3.4.21.89" evidence="3 6"/>
<sequence length="235" mass="27650">MKEKYTFKKLWHDWLWPLIWAVLVVKLIINPFILEAYQVPTGSMESTILPGDWLIAEKFSYGLHIPFTKISILPLTSPKSGQMVVFKSPLDGINLVKRCIAVGGDTVEVRNKILYVNGIERKEFFAIHRNSFAVPQMNPSLTNVQFQQEWENRQLLQTYAVRDNFGPVVVPKNCFFMMGDNRDESFDSRFWGPLPRQLIRGRALFVYWSFDKLSKYPFASLWRRFRPQRIGRKLW</sequence>
<dbReference type="NCBIfam" id="TIGR02227">
    <property type="entry name" value="sigpep_I_bact"/>
    <property type="match status" value="1"/>
</dbReference>
<dbReference type="EMBL" id="JACQXR010000043">
    <property type="protein sequence ID" value="MBI4726306.1"/>
    <property type="molecule type" value="Genomic_DNA"/>
</dbReference>
<evidence type="ECO:0000313" key="9">
    <source>
        <dbReference type="Proteomes" id="UP000736328"/>
    </source>
</evidence>
<comment type="subcellular location">
    <subcellularLocation>
        <location evidence="6">Membrane</location>
        <topology evidence="6">Single-pass type II membrane protein</topology>
    </subcellularLocation>
</comment>
<evidence type="ECO:0000256" key="6">
    <source>
        <dbReference type="RuleBase" id="RU362042"/>
    </source>
</evidence>
<dbReference type="InterPro" id="IPR019533">
    <property type="entry name" value="Peptidase_S26"/>
</dbReference>
<reference evidence="8" key="1">
    <citation type="submission" date="2020-07" db="EMBL/GenBank/DDBJ databases">
        <title>Huge and variable diversity of episymbiotic CPR bacteria and DPANN archaea in groundwater ecosystems.</title>
        <authorList>
            <person name="He C.Y."/>
            <person name="Keren R."/>
            <person name="Whittaker M."/>
            <person name="Farag I.F."/>
            <person name="Doudna J."/>
            <person name="Cate J.H.D."/>
            <person name="Banfield J.F."/>
        </authorList>
    </citation>
    <scope>NUCLEOTIDE SEQUENCE</scope>
    <source>
        <strain evidence="8">NC_groundwater_1520_Pr4_B-0.1um_53_5</strain>
    </source>
</reference>
<evidence type="ECO:0000259" key="7">
    <source>
        <dbReference type="Pfam" id="PF10502"/>
    </source>
</evidence>
<proteinExistence type="inferred from homology"/>
<protein>
    <recommendedName>
        <fullName evidence="3 6">Signal peptidase I</fullName>
        <ecNumber evidence="3 6">3.4.21.89</ecNumber>
    </recommendedName>
</protein>
<feature type="active site" evidence="5">
    <location>
        <position position="43"/>
    </location>
</feature>
<evidence type="ECO:0000313" key="8">
    <source>
        <dbReference type="EMBL" id="MBI4726306.1"/>
    </source>
</evidence>
<accession>A0A933MKE8</accession>
<comment type="similarity">
    <text evidence="2 6">Belongs to the peptidase S26 family.</text>
</comment>
<dbReference type="Pfam" id="PF10502">
    <property type="entry name" value="Peptidase_S26"/>
    <property type="match status" value="1"/>
</dbReference>
<keyword evidence="6" id="KW-1133">Transmembrane helix</keyword>
<dbReference type="GO" id="GO:0016020">
    <property type="term" value="C:membrane"/>
    <property type="evidence" value="ECO:0007669"/>
    <property type="project" value="UniProtKB-SubCell"/>
</dbReference>
<comment type="catalytic activity">
    <reaction evidence="1 6">
        <text>Cleavage of hydrophobic, N-terminal signal or leader sequences from secreted and periplasmic proteins.</text>
        <dbReference type="EC" id="3.4.21.89"/>
    </reaction>
</comment>
<name>A0A933MKE8_UNCT6</name>
<dbReference type="PANTHER" id="PTHR43390">
    <property type="entry name" value="SIGNAL PEPTIDASE I"/>
    <property type="match status" value="1"/>
</dbReference>
<evidence type="ECO:0000256" key="5">
    <source>
        <dbReference type="PIRSR" id="PIRSR600223-1"/>
    </source>
</evidence>
<dbReference type="GO" id="GO:0009003">
    <property type="term" value="F:signal peptidase activity"/>
    <property type="evidence" value="ECO:0007669"/>
    <property type="project" value="UniProtKB-EC"/>
</dbReference>
<dbReference type="AlphaFoldDB" id="A0A933MKE8"/>
<keyword evidence="6" id="KW-0812">Transmembrane</keyword>
<evidence type="ECO:0000256" key="2">
    <source>
        <dbReference type="ARBA" id="ARBA00009370"/>
    </source>
</evidence>
<dbReference type="PANTHER" id="PTHR43390:SF1">
    <property type="entry name" value="CHLOROPLAST PROCESSING PEPTIDASE"/>
    <property type="match status" value="1"/>
</dbReference>
<keyword evidence="6" id="KW-0645">Protease</keyword>
<feature type="active site" evidence="5">
    <location>
        <position position="97"/>
    </location>
</feature>
<evidence type="ECO:0000256" key="4">
    <source>
        <dbReference type="ARBA" id="ARBA00022801"/>
    </source>
</evidence>
<dbReference type="InterPro" id="IPR036286">
    <property type="entry name" value="LexA/Signal_pep-like_sf"/>
</dbReference>
<dbReference type="PRINTS" id="PR00727">
    <property type="entry name" value="LEADERPTASE"/>
</dbReference>
<dbReference type="GO" id="GO:0006465">
    <property type="term" value="P:signal peptide processing"/>
    <property type="evidence" value="ECO:0007669"/>
    <property type="project" value="InterPro"/>
</dbReference>
<dbReference type="InterPro" id="IPR019758">
    <property type="entry name" value="Pept_S26A_signal_pept_1_CS"/>
</dbReference>
<comment type="caution">
    <text evidence="8">The sequence shown here is derived from an EMBL/GenBank/DDBJ whole genome shotgun (WGS) entry which is preliminary data.</text>
</comment>
<keyword evidence="6" id="KW-0472">Membrane</keyword>
<keyword evidence="4 6" id="KW-0378">Hydrolase</keyword>
<dbReference type="CDD" id="cd06530">
    <property type="entry name" value="S26_SPase_I"/>
    <property type="match status" value="1"/>
</dbReference>
<feature type="transmembrane region" description="Helical" evidence="6">
    <location>
        <begin position="14"/>
        <end position="34"/>
    </location>
</feature>